<comment type="caution">
    <text evidence="3">The sequence shown here is derived from an EMBL/GenBank/DDBJ whole genome shotgun (WGS) entry which is preliminary data.</text>
</comment>
<feature type="region of interest" description="Disordered" evidence="1">
    <location>
        <begin position="21"/>
        <end position="160"/>
    </location>
</feature>
<dbReference type="InterPro" id="IPR015940">
    <property type="entry name" value="UBA"/>
</dbReference>
<evidence type="ECO:0000259" key="2">
    <source>
        <dbReference type="PROSITE" id="PS50030"/>
    </source>
</evidence>
<sequence>MKFFSSNHSVNGSIGTYKHGRIEWEQRENPASHSSVSRGRGPRIQVVIPNAQRNRPLPTSPFFNNPQNNSHIRSASVEIETVDDSSPEAEPAAPVELDTTPLRPSRDSDLSTQSQASKPITERASQAISRGGHSSDDSHGDDSSSTYSDRSSATSAEIGSPIMSQRTLKLHKRSASAVFSVHSPVLAGVFDSPPRVTSKSVGPGAETGPLETSPLRPQRRYAPHPPIEEDLEFIPTCALRPLRLVSKNSLSRTSTIRKPSGCGTRRLSSNPAMGVINQAISRSKTRHFASSLPSPTLSEAEIDLQQELSSFVDDHLSTATDDYDLNPFNWDDLLSRDDFVTSPPLASPFSMPRKDSITIEMPISPPVLPPRSSKRDSMRPGAFDGFRLSHVPTDHIASQFSRIRSSKKTTHLSIVIPHSKRMTDDFVLSPIPIPPKAVKRTITPAVAENVILTILRNMESLDDLFTTAIVNRGFYRVFKRHELDLMKATLRRSSPPAWEHREICYPGHDQLDEENLEIARQDYTPTSYLQYYTRDVYIIAALKSLIKDKCQEFMRAEIATAIVSEDQTESARVDDALWRIWTFCKIFGSGKGREGDIVAQMDWLKGGELVHQHTCTHSIFTTDSLDMNDTLASAPECFAMGNEGGLSAEQLFDIMELWKCLGVLLQPFEGRTIQAREYGVYEHTNVRGGDIDGEEMALDEWAYFLLTFGLSSVLELAVLCDNSDPSAFIHASDRGWMNWDPPVSGGTRGSFLKDAASRVYEDKIALIYAESSTKEVQRQLSKQRIQRHITQLRQRNGDRLPQITMSDERPFSEWEDVIDNLSRPRPPPSAGSNLVSHIPSLRSAASTSAIGHEYASSVSDLSPIRDPRPPPRSDSPPRRTVAQPLLPSPPPSTIASAPSVADWDHRHSIAPSLMPSIDEHPAFRRRRESIPDMPSLQSHPAMRGHRRDRSTAPSTSSSNRSEDHPAFQQHPRQLNIYNNDNAENSADKAVYRIVEMGFTAEEAKYALRMTDLGSGLRVEAAVELLLTSI</sequence>
<feature type="region of interest" description="Disordered" evidence="1">
    <location>
        <begin position="928"/>
        <end position="981"/>
    </location>
</feature>
<feature type="compositionally biased region" description="Polar residues" evidence="1">
    <location>
        <begin position="110"/>
        <end position="128"/>
    </location>
</feature>
<feature type="compositionally biased region" description="Polar residues" evidence="1">
    <location>
        <begin position="61"/>
        <end position="73"/>
    </location>
</feature>
<evidence type="ECO:0000313" key="3">
    <source>
        <dbReference type="EMBL" id="KAF2873007.1"/>
    </source>
</evidence>
<feature type="compositionally biased region" description="Low complexity" evidence="1">
    <location>
        <begin position="143"/>
        <end position="156"/>
    </location>
</feature>
<feature type="compositionally biased region" description="Basic and acidic residues" evidence="1">
    <location>
        <begin position="21"/>
        <end position="30"/>
    </location>
</feature>
<feature type="compositionally biased region" description="Basic and acidic residues" evidence="1">
    <location>
        <begin position="863"/>
        <end position="877"/>
    </location>
</feature>
<dbReference type="AlphaFoldDB" id="A0A7C8IHF4"/>
<protein>
    <recommendedName>
        <fullName evidence="2">UBA domain-containing protein</fullName>
    </recommendedName>
</protein>
<feature type="domain" description="UBA" evidence="2">
    <location>
        <begin position="984"/>
        <end position="1028"/>
    </location>
</feature>
<dbReference type="Proteomes" id="UP000481861">
    <property type="component" value="Unassembled WGS sequence"/>
</dbReference>
<evidence type="ECO:0000256" key="1">
    <source>
        <dbReference type="SAM" id="MobiDB-lite"/>
    </source>
</evidence>
<accession>A0A7C8IHF4</accession>
<dbReference type="OrthoDB" id="5376710at2759"/>
<proteinExistence type="predicted"/>
<evidence type="ECO:0000313" key="4">
    <source>
        <dbReference type="Proteomes" id="UP000481861"/>
    </source>
</evidence>
<dbReference type="EMBL" id="JAADJZ010000008">
    <property type="protein sequence ID" value="KAF2873007.1"/>
    <property type="molecule type" value="Genomic_DNA"/>
</dbReference>
<dbReference type="PROSITE" id="PS50030">
    <property type="entry name" value="UBA"/>
    <property type="match status" value="1"/>
</dbReference>
<feature type="region of interest" description="Disordered" evidence="1">
    <location>
        <begin position="190"/>
        <end position="223"/>
    </location>
</feature>
<organism evidence="3 4">
    <name type="scientific">Massariosphaeria phaeospora</name>
    <dbReference type="NCBI Taxonomy" id="100035"/>
    <lineage>
        <taxon>Eukaryota</taxon>
        <taxon>Fungi</taxon>
        <taxon>Dikarya</taxon>
        <taxon>Ascomycota</taxon>
        <taxon>Pezizomycotina</taxon>
        <taxon>Dothideomycetes</taxon>
        <taxon>Pleosporomycetidae</taxon>
        <taxon>Pleosporales</taxon>
        <taxon>Pleosporales incertae sedis</taxon>
        <taxon>Massariosphaeria</taxon>
    </lineage>
</organism>
<dbReference type="SUPFAM" id="SSF46934">
    <property type="entry name" value="UBA-like"/>
    <property type="match status" value="1"/>
</dbReference>
<name>A0A7C8IHF4_9PLEO</name>
<reference evidence="3 4" key="1">
    <citation type="submission" date="2020-01" db="EMBL/GenBank/DDBJ databases">
        <authorList>
            <consortium name="DOE Joint Genome Institute"/>
            <person name="Haridas S."/>
            <person name="Albert R."/>
            <person name="Binder M."/>
            <person name="Bloem J."/>
            <person name="Labutti K."/>
            <person name="Salamov A."/>
            <person name="Andreopoulos B."/>
            <person name="Baker S.E."/>
            <person name="Barry K."/>
            <person name="Bills G."/>
            <person name="Bluhm B.H."/>
            <person name="Cannon C."/>
            <person name="Castanera R."/>
            <person name="Culley D.E."/>
            <person name="Daum C."/>
            <person name="Ezra D."/>
            <person name="Gonzalez J.B."/>
            <person name="Henrissat B."/>
            <person name="Kuo A."/>
            <person name="Liang C."/>
            <person name="Lipzen A."/>
            <person name="Lutzoni F."/>
            <person name="Magnuson J."/>
            <person name="Mondo S."/>
            <person name="Nolan M."/>
            <person name="Ohm R."/>
            <person name="Pangilinan J."/>
            <person name="Park H.-J.H."/>
            <person name="Ramirez L."/>
            <person name="Alfaro M."/>
            <person name="Sun H."/>
            <person name="Tritt A."/>
            <person name="Yoshinaga Y."/>
            <person name="Zwiers L.-H.L."/>
            <person name="Turgeon B.G."/>
            <person name="Goodwin S.B."/>
            <person name="Spatafora J.W."/>
            <person name="Crous P.W."/>
            <person name="Grigoriev I.V."/>
        </authorList>
    </citation>
    <scope>NUCLEOTIDE SEQUENCE [LARGE SCALE GENOMIC DNA]</scope>
    <source>
        <strain evidence="3 4">CBS 611.86</strain>
    </source>
</reference>
<dbReference type="InterPro" id="IPR009060">
    <property type="entry name" value="UBA-like_sf"/>
</dbReference>
<keyword evidence="4" id="KW-1185">Reference proteome</keyword>
<feature type="compositionally biased region" description="Polar residues" evidence="1">
    <location>
        <begin position="970"/>
        <end position="981"/>
    </location>
</feature>
<dbReference type="Gene3D" id="1.10.8.10">
    <property type="entry name" value="DNA helicase RuvA subunit, C-terminal domain"/>
    <property type="match status" value="1"/>
</dbReference>
<feature type="region of interest" description="Disordered" evidence="1">
    <location>
        <begin position="852"/>
        <end position="899"/>
    </location>
</feature>
<gene>
    <name evidence="3" type="ORF">BDV95DRAFT_490904</name>
</gene>
<feature type="compositionally biased region" description="Basic and acidic residues" evidence="1">
    <location>
        <begin position="133"/>
        <end position="142"/>
    </location>
</feature>